<accession>A0ABQ5B728</accession>
<comment type="caution">
    <text evidence="2">The sequence shown here is derived from an EMBL/GenBank/DDBJ whole genome shotgun (WGS) entry which is preliminary data.</text>
</comment>
<sequence length="134" mass="15049">MATIRNKEVLKETTSKHVGTSASNVKKFSSDDDSSSSSSEDLNFRGFSREEKKALDAVIAKRIGKATRKGSWKDRTTYHDFTACDVPKFTSDLNPIASTRWITAVEGAFRTSECEDKNTVNFARNFLRDSAKIW</sequence>
<reference evidence="2" key="2">
    <citation type="submission" date="2022-01" db="EMBL/GenBank/DDBJ databases">
        <authorList>
            <person name="Yamashiro T."/>
            <person name="Shiraishi A."/>
            <person name="Satake H."/>
            <person name="Nakayama K."/>
        </authorList>
    </citation>
    <scope>NUCLEOTIDE SEQUENCE</scope>
</reference>
<evidence type="ECO:0000256" key="1">
    <source>
        <dbReference type="SAM" id="MobiDB-lite"/>
    </source>
</evidence>
<feature type="compositionally biased region" description="Polar residues" evidence="1">
    <location>
        <begin position="16"/>
        <end position="27"/>
    </location>
</feature>
<name>A0ABQ5B728_9ASTR</name>
<reference evidence="2" key="1">
    <citation type="journal article" date="2022" name="Int. J. Mol. Sci.">
        <title>Draft Genome of Tanacetum Coccineum: Genomic Comparison of Closely Related Tanacetum-Family Plants.</title>
        <authorList>
            <person name="Yamashiro T."/>
            <person name="Shiraishi A."/>
            <person name="Nakayama K."/>
            <person name="Satake H."/>
        </authorList>
    </citation>
    <scope>NUCLEOTIDE SEQUENCE</scope>
</reference>
<proteinExistence type="predicted"/>
<feature type="region of interest" description="Disordered" evidence="1">
    <location>
        <begin position="1"/>
        <end position="43"/>
    </location>
</feature>
<organism evidence="2 3">
    <name type="scientific">Tanacetum coccineum</name>
    <dbReference type="NCBI Taxonomy" id="301880"/>
    <lineage>
        <taxon>Eukaryota</taxon>
        <taxon>Viridiplantae</taxon>
        <taxon>Streptophyta</taxon>
        <taxon>Embryophyta</taxon>
        <taxon>Tracheophyta</taxon>
        <taxon>Spermatophyta</taxon>
        <taxon>Magnoliopsida</taxon>
        <taxon>eudicotyledons</taxon>
        <taxon>Gunneridae</taxon>
        <taxon>Pentapetalae</taxon>
        <taxon>asterids</taxon>
        <taxon>campanulids</taxon>
        <taxon>Asterales</taxon>
        <taxon>Asteraceae</taxon>
        <taxon>Asteroideae</taxon>
        <taxon>Anthemideae</taxon>
        <taxon>Anthemidinae</taxon>
        <taxon>Tanacetum</taxon>
    </lineage>
</organism>
<gene>
    <name evidence="2" type="ORF">Tco_0857597</name>
</gene>
<dbReference type="Proteomes" id="UP001151760">
    <property type="component" value="Unassembled WGS sequence"/>
</dbReference>
<dbReference type="EMBL" id="BQNB010012996">
    <property type="protein sequence ID" value="GJT10555.1"/>
    <property type="molecule type" value="Genomic_DNA"/>
</dbReference>
<protein>
    <submittedName>
        <fullName evidence="2">Uncharacterized protein</fullName>
    </submittedName>
</protein>
<keyword evidence="3" id="KW-1185">Reference proteome</keyword>
<evidence type="ECO:0000313" key="2">
    <source>
        <dbReference type="EMBL" id="GJT10555.1"/>
    </source>
</evidence>
<evidence type="ECO:0000313" key="3">
    <source>
        <dbReference type="Proteomes" id="UP001151760"/>
    </source>
</evidence>
<feature type="compositionally biased region" description="Basic and acidic residues" evidence="1">
    <location>
        <begin position="1"/>
        <end position="15"/>
    </location>
</feature>